<sequence>MKRLASVVLVALVLAGCGKSNIERAREAVADRLKDPESARFRNERVVGEDHFVCGEVNAKNSAGSYVGFSSYAALRKDDGSYVAFLESEGQTTFKESSCK</sequence>
<protein>
    <recommendedName>
        <fullName evidence="3">Lipoprotein</fullName>
    </recommendedName>
</protein>
<evidence type="ECO:0000313" key="2">
    <source>
        <dbReference type="Proteomes" id="UP000269115"/>
    </source>
</evidence>
<accession>A0A9X8HK28</accession>
<reference evidence="1 2" key="1">
    <citation type="submission" date="2018-11" db="EMBL/GenBank/DDBJ databases">
        <title>Genomic analyses of the natural microbiome of Caenorhabditis elegans.</title>
        <authorList>
            <person name="Samuel B."/>
        </authorList>
    </citation>
    <scope>NUCLEOTIDE SEQUENCE [LARGE SCALE GENOMIC DNA]</scope>
    <source>
        <strain evidence="1 2">BIGb0473</strain>
    </source>
</reference>
<dbReference type="EMBL" id="RJUR01000011">
    <property type="protein sequence ID" value="ROQ53674.1"/>
    <property type="molecule type" value="Genomic_DNA"/>
</dbReference>
<organism evidence="1 2">
    <name type="scientific">Pseudomonas putida</name>
    <name type="common">Arthrobacter siderocapsulatus</name>
    <dbReference type="NCBI Taxonomy" id="303"/>
    <lineage>
        <taxon>Bacteria</taxon>
        <taxon>Pseudomonadati</taxon>
        <taxon>Pseudomonadota</taxon>
        <taxon>Gammaproteobacteria</taxon>
        <taxon>Pseudomonadales</taxon>
        <taxon>Pseudomonadaceae</taxon>
        <taxon>Pseudomonas</taxon>
    </lineage>
</organism>
<dbReference type="AlphaFoldDB" id="A0A9X8HK28"/>
<dbReference type="PROSITE" id="PS51257">
    <property type="entry name" value="PROKAR_LIPOPROTEIN"/>
    <property type="match status" value="1"/>
</dbReference>
<proteinExistence type="predicted"/>
<name>A0A9X8HK28_PSEPU</name>
<dbReference type="RefSeq" id="WP_123752647.1">
    <property type="nucleotide sequence ID" value="NZ_RJUR01000011.1"/>
</dbReference>
<evidence type="ECO:0000313" key="1">
    <source>
        <dbReference type="EMBL" id="ROQ53674.1"/>
    </source>
</evidence>
<evidence type="ECO:0008006" key="3">
    <source>
        <dbReference type="Google" id="ProtNLM"/>
    </source>
</evidence>
<dbReference type="Proteomes" id="UP000269115">
    <property type="component" value="Unassembled WGS sequence"/>
</dbReference>
<comment type="caution">
    <text evidence="1">The sequence shown here is derived from an EMBL/GenBank/DDBJ whole genome shotgun (WGS) entry which is preliminary data.</text>
</comment>
<gene>
    <name evidence="1" type="ORF">EDF85_1438</name>
</gene>